<evidence type="ECO:0000256" key="2">
    <source>
        <dbReference type="ARBA" id="ARBA00012261"/>
    </source>
</evidence>
<dbReference type="SUPFAM" id="SSF53328">
    <property type="entry name" value="Formyltransferase"/>
    <property type="match status" value="1"/>
</dbReference>
<organism evidence="8">
    <name type="scientific">Streptomyces sp. NBC_00049</name>
    <dbReference type="NCBI Taxonomy" id="2903617"/>
    <lineage>
        <taxon>Bacteria</taxon>
        <taxon>Bacillati</taxon>
        <taxon>Actinomycetota</taxon>
        <taxon>Actinomycetes</taxon>
        <taxon>Kitasatosporales</taxon>
        <taxon>Streptomycetaceae</taxon>
        <taxon>Streptomyces</taxon>
    </lineage>
</organism>
<sequence length="314" mass="32923">MKLVFAGTPEVAVPALDALIASGRHEVAAVVTRPDAPAGRGRRLVASPVAQRAEEAGIEVLKPARPRDPDFQARLREIAPDCCPVVAYGAILPKSALDIPAQGWVNLHFSLLPAWRGAAPVQQSIMAGDQVTGASTFLIEEGLDSGPVYGILTEEVRPTDTSGDLLTRLAFAGAGLLAATMDGIEDGTLRAVAQPHDGVSLAPKITVEDARIDWTAPAMRADRVVRGCTPAPGAWTVFRGERLKLISVGLVPDRTDLAPGELAPGKNNVYVGTGSHALELLWVQPQGKKPMRGADWARGVRIAAGERVGGADVG</sequence>
<dbReference type="InterPro" id="IPR041711">
    <property type="entry name" value="Met-tRNA-FMT_N"/>
</dbReference>
<keyword evidence="4 5" id="KW-0648">Protein biosynthesis</keyword>
<accession>A0AAU2JJ85</accession>
<dbReference type="InterPro" id="IPR005794">
    <property type="entry name" value="Fmt"/>
</dbReference>
<comment type="function">
    <text evidence="5">Attaches a formyl group to the free amino group of methionyl-tRNA(fMet). The formyl group appears to play a dual role in the initiator identity of N-formylmethionyl-tRNA by promoting its recognition by IF2 and preventing the misappropriation of this tRNA by the elongation apparatus.</text>
</comment>
<keyword evidence="3 5" id="KW-0808">Transferase</keyword>
<dbReference type="GO" id="GO:0005829">
    <property type="term" value="C:cytosol"/>
    <property type="evidence" value="ECO:0007669"/>
    <property type="project" value="TreeGrafter"/>
</dbReference>
<comment type="catalytic activity">
    <reaction evidence="5">
        <text>L-methionyl-tRNA(fMet) + (6R)-10-formyltetrahydrofolate = N-formyl-L-methionyl-tRNA(fMet) + (6S)-5,6,7,8-tetrahydrofolate + H(+)</text>
        <dbReference type="Rhea" id="RHEA:24380"/>
        <dbReference type="Rhea" id="RHEA-COMP:9952"/>
        <dbReference type="Rhea" id="RHEA-COMP:9953"/>
        <dbReference type="ChEBI" id="CHEBI:15378"/>
        <dbReference type="ChEBI" id="CHEBI:57453"/>
        <dbReference type="ChEBI" id="CHEBI:78530"/>
        <dbReference type="ChEBI" id="CHEBI:78844"/>
        <dbReference type="ChEBI" id="CHEBI:195366"/>
        <dbReference type="EC" id="2.1.2.9"/>
    </reaction>
</comment>
<dbReference type="InterPro" id="IPR005793">
    <property type="entry name" value="Formyl_trans_C"/>
</dbReference>
<dbReference type="HAMAP" id="MF_00182">
    <property type="entry name" value="Formyl_trans"/>
    <property type="match status" value="1"/>
</dbReference>
<dbReference type="InterPro" id="IPR044135">
    <property type="entry name" value="Met-tRNA-FMT_C"/>
</dbReference>
<reference evidence="8" key="1">
    <citation type="submission" date="2022-10" db="EMBL/GenBank/DDBJ databases">
        <title>The complete genomes of actinobacterial strains from the NBC collection.</title>
        <authorList>
            <person name="Joergensen T.S."/>
            <person name="Alvarez Arevalo M."/>
            <person name="Sterndorff E.B."/>
            <person name="Faurdal D."/>
            <person name="Vuksanovic O."/>
            <person name="Mourched A.-S."/>
            <person name="Charusanti P."/>
            <person name="Shaw S."/>
            <person name="Blin K."/>
            <person name="Weber T."/>
        </authorList>
    </citation>
    <scope>NUCLEOTIDE SEQUENCE</scope>
    <source>
        <strain evidence="8">NBC_00049</strain>
    </source>
</reference>
<evidence type="ECO:0000313" key="8">
    <source>
        <dbReference type="EMBL" id="WTU72829.1"/>
    </source>
</evidence>
<dbReference type="Pfam" id="PF02911">
    <property type="entry name" value="Formyl_trans_C"/>
    <property type="match status" value="1"/>
</dbReference>
<dbReference type="NCBIfam" id="TIGR00460">
    <property type="entry name" value="fmt"/>
    <property type="match status" value="1"/>
</dbReference>
<feature type="binding site" evidence="5">
    <location>
        <begin position="110"/>
        <end position="113"/>
    </location>
    <ligand>
        <name>(6S)-5,6,7,8-tetrahydrofolate</name>
        <dbReference type="ChEBI" id="CHEBI:57453"/>
    </ligand>
</feature>
<feature type="domain" description="Formyl transferase N-terminal" evidence="6">
    <location>
        <begin position="1"/>
        <end position="177"/>
    </location>
</feature>
<evidence type="ECO:0000256" key="1">
    <source>
        <dbReference type="ARBA" id="ARBA00010699"/>
    </source>
</evidence>
<comment type="similarity">
    <text evidence="1 5">Belongs to the Fmt family.</text>
</comment>
<dbReference type="SUPFAM" id="SSF50486">
    <property type="entry name" value="FMT C-terminal domain-like"/>
    <property type="match status" value="1"/>
</dbReference>
<dbReference type="CDD" id="cd08704">
    <property type="entry name" value="Met_tRNA_FMT_C"/>
    <property type="match status" value="1"/>
</dbReference>
<gene>
    <name evidence="5 8" type="primary">fmt</name>
    <name evidence="8" type="ORF">OG327_05445</name>
</gene>
<evidence type="ECO:0000256" key="4">
    <source>
        <dbReference type="ARBA" id="ARBA00022917"/>
    </source>
</evidence>
<dbReference type="InterPro" id="IPR011034">
    <property type="entry name" value="Formyl_transferase-like_C_sf"/>
</dbReference>
<dbReference type="PANTHER" id="PTHR11138">
    <property type="entry name" value="METHIONYL-TRNA FORMYLTRANSFERASE"/>
    <property type="match status" value="1"/>
</dbReference>
<evidence type="ECO:0000259" key="6">
    <source>
        <dbReference type="Pfam" id="PF00551"/>
    </source>
</evidence>
<dbReference type="InterPro" id="IPR036477">
    <property type="entry name" value="Formyl_transf_N_sf"/>
</dbReference>
<evidence type="ECO:0000256" key="5">
    <source>
        <dbReference type="HAMAP-Rule" id="MF_00182"/>
    </source>
</evidence>
<dbReference type="Gene3D" id="3.40.50.12230">
    <property type="match status" value="1"/>
</dbReference>
<protein>
    <recommendedName>
        <fullName evidence="2 5">Methionyl-tRNA formyltransferase</fullName>
        <ecNumber evidence="2 5">2.1.2.9</ecNumber>
    </recommendedName>
</protein>
<evidence type="ECO:0000256" key="3">
    <source>
        <dbReference type="ARBA" id="ARBA00022679"/>
    </source>
</evidence>
<dbReference type="InterPro" id="IPR002376">
    <property type="entry name" value="Formyl_transf_N"/>
</dbReference>
<dbReference type="Pfam" id="PF00551">
    <property type="entry name" value="Formyl_trans_N"/>
    <property type="match status" value="1"/>
</dbReference>
<feature type="domain" description="Formyl transferase C-terminal" evidence="7">
    <location>
        <begin position="204"/>
        <end position="300"/>
    </location>
</feature>
<dbReference type="GO" id="GO:0004479">
    <property type="term" value="F:methionyl-tRNA formyltransferase activity"/>
    <property type="evidence" value="ECO:0007669"/>
    <property type="project" value="UniProtKB-UniRule"/>
</dbReference>
<dbReference type="PANTHER" id="PTHR11138:SF5">
    <property type="entry name" value="METHIONYL-TRNA FORMYLTRANSFERASE, MITOCHONDRIAL"/>
    <property type="match status" value="1"/>
</dbReference>
<dbReference type="AlphaFoldDB" id="A0AAU2JJ85"/>
<evidence type="ECO:0000259" key="7">
    <source>
        <dbReference type="Pfam" id="PF02911"/>
    </source>
</evidence>
<dbReference type="EMBL" id="CP108264">
    <property type="protein sequence ID" value="WTU72829.1"/>
    <property type="molecule type" value="Genomic_DNA"/>
</dbReference>
<dbReference type="EC" id="2.1.2.9" evidence="2 5"/>
<dbReference type="FunFam" id="3.40.50.12230:FF:000001">
    <property type="entry name" value="Methionyl-tRNA formyltransferase"/>
    <property type="match status" value="1"/>
</dbReference>
<proteinExistence type="inferred from homology"/>
<dbReference type="CDD" id="cd08646">
    <property type="entry name" value="FMT_core_Met-tRNA-FMT_N"/>
    <property type="match status" value="1"/>
</dbReference>
<name>A0AAU2JJ85_9ACTN</name>